<dbReference type="Proteomes" id="UP000215086">
    <property type="component" value="Chromosome"/>
</dbReference>
<sequence>MTVYQQQTPVESGAATLAVRTGFGPVREIRLSFAGRTEVESTEFSDSGLTAVQ</sequence>
<dbReference type="RefSeq" id="WP_157731993.1">
    <property type="nucleotide sequence ID" value="NZ_CP018477.1"/>
</dbReference>
<evidence type="ECO:0000313" key="2">
    <source>
        <dbReference type="Proteomes" id="UP000215086"/>
    </source>
</evidence>
<evidence type="ECO:0000313" key="1">
    <source>
        <dbReference type="EMBL" id="ASV75022.1"/>
    </source>
</evidence>
<dbReference type="EMBL" id="CP018477">
    <property type="protein sequence ID" value="ASV75022.1"/>
    <property type="molecule type" value="Genomic_DNA"/>
</dbReference>
<gene>
    <name evidence="1" type="ORF">THTE_2420</name>
</gene>
<dbReference type="AlphaFoldDB" id="A0A286RGG1"/>
<name>A0A286RGG1_9BACT</name>
<proteinExistence type="predicted"/>
<reference evidence="1 2" key="1">
    <citation type="journal article" name="Front. Microbiol.">
        <title>Sugar Metabolism of the First Thermophilic Planctomycete Thermogutta terrifontis: Comparative Genomic and Transcriptomic Approaches.</title>
        <authorList>
            <person name="Elcheninov A.G."/>
            <person name="Menzel P."/>
            <person name="Gudbergsdottir S.R."/>
            <person name="Slesarev A.I."/>
            <person name="Kadnikov V.V."/>
            <person name="Krogh A."/>
            <person name="Bonch-Osmolovskaya E.A."/>
            <person name="Peng X."/>
            <person name="Kublanov I.V."/>
        </authorList>
    </citation>
    <scope>NUCLEOTIDE SEQUENCE [LARGE SCALE GENOMIC DNA]</scope>
    <source>
        <strain evidence="1 2">R1</strain>
    </source>
</reference>
<accession>A0A286RGG1</accession>
<organism evidence="1 2">
    <name type="scientific">Thermogutta terrifontis</name>
    <dbReference type="NCBI Taxonomy" id="1331910"/>
    <lineage>
        <taxon>Bacteria</taxon>
        <taxon>Pseudomonadati</taxon>
        <taxon>Planctomycetota</taxon>
        <taxon>Planctomycetia</taxon>
        <taxon>Pirellulales</taxon>
        <taxon>Thermoguttaceae</taxon>
        <taxon>Thermogutta</taxon>
    </lineage>
</organism>
<dbReference type="KEGG" id="ttf:THTE_2420"/>
<protein>
    <submittedName>
        <fullName evidence="1">Uncharacterized protein</fullName>
    </submittedName>
</protein>
<keyword evidence="2" id="KW-1185">Reference proteome</keyword>